<dbReference type="AlphaFoldDB" id="A0AB35FDV5"/>
<dbReference type="Proteomes" id="UP000758022">
    <property type="component" value="Unassembled WGS sequence"/>
</dbReference>
<sequence length="358" mass="39507">MKINHTMARCLRGVAAVALMAATFTGKAYSADQSLIDAAVKEGHLTYATNMTAPETQKVLEKAFRETYKLPDSFQIEGYTADSSGVVARVGQEMAADKVSIDWVAVNSESFWRGLAKKGALLEYCSESYKTLVFLKQAKVLDGGCYFQAASVIVFGVMWNPAFVGEDITSWAQLADPKYKGQIIIGDARKSAGYLDQYAGLRQANVWTDEWLQKMKAQDPFFVVRSTDIRDRVMSGEFPIAIFGFGPRAYQVRDQVPLKMGWPSEGIVATGSYGGVLAKAPHPNAGKLWTDFIFSEKGQEILVEQEGISSIAKVKVPDDAVPFLAAVDKIKAVSVDWDTMTQEALDKWRADFRRVFGE</sequence>
<dbReference type="Gene3D" id="3.40.190.10">
    <property type="entry name" value="Periplasmic binding protein-like II"/>
    <property type="match status" value="2"/>
</dbReference>
<dbReference type="EMBL" id="JAAXQQ010000004">
    <property type="protein sequence ID" value="MBY3064775.1"/>
    <property type="molecule type" value="Genomic_DNA"/>
</dbReference>
<feature type="signal peptide" evidence="2">
    <location>
        <begin position="1"/>
        <end position="30"/>
    </location>
</feature>
<reference evidence="3" key="1">
    <citation type="submission" date="2020-04" db="EMBL/GenBank/DDBJ databases">
        <title>Global-level population genomics supports evidence of horizontal gene transfer on evolution of Rhizobia in Lentils.</title>
        <authorList>
            <person name="Gai Y."/>
            <person name="Cook D."/>
            <person name="Riely B."/>
        </authorList>
    </citation>
    <scope>NUCLEOTIDE SEQUENCE</scope>
    <source>
        <strain evidence="3">TLR9</strain>
    </source>
</reference>
<evidence type="ECO:0000313" key="3">
    <source>
        <dbReference type="EMBL" id="MBY3064775.1"/>
    </source>
</evidence>
<dbReference type="PANTHER" id="PTHR30006">
    <property type="entry name" value="THIAMINE-BINDING PERIPLASMIC PROTEIN-RELATED"/>
    <property type="match status" value="1"/>
</dbReference>
<organism evidence="3 4">
    <name type="scientific">Rhizobium laguerreae</name>
    <dbReference type="NCBI Taxonomy" id="1076926"/>
    <lineage>
        <taxon>Bacteria</taxon>
        <taxon>Pseudomonadati</taxon>
        <taxon>Pseudomonadota</taxon>
        <taxon>Alphaproteobacteria</taxon>
        <taxon>Hyphomicrobiales</taxon>
        <taxon>Rhizobiaceae</taxon>
        <taxon>Rhizobium/Agrobacterium group</taxon>
        <taxon>Rhizobium</taxon>
    </lineage>
</organism>
<name>A0AB35FDV5_9HYPH</name>
<evidence type="ECO:0000256" key="2">
    <source>
        <dbReference type="SAM" id="SignalP"/>
    </source>
</evidence>
<accession>A0AB35FDV5</accession>
<feature type="chain" id="PRO_5044269045" evidence="2">
    <location>
        <begin position="31"/>
        <end position="358"/>
    </location>
</feature>
<gene>
    <name evidence="3" type="ORF">HFO74_15255</name>
</gene>
<dbReference type="Pfam" id="PF13343">
    <property type="entry name" value="SBP_bac_6"/>
    <property type="match status" value="1"/>
</dbReference>
<keyword evidence="1 2" id="KW-0732">Signal</keyword>
<proteinExistence type="predicted"/>
<protein>
    <submittedName>
        <fullName evidence="3">Extracellular solute-binding protein</fullName>
    </submittedName>
</protein>
<dbReference type="PANTHER" id="PTHR30006:SF2">
    <property type="entry name" value="ABC TRANSPORTER SUBSTRATE-BINDING PROTEIN"/>
    <property type="match status" value="1"/>
</dbReference>
<evidence type="ECO:0000313" key="4">
    <source>
        <dbReference type="Proteomes" id="UP000758022"/>
    </source>
</evidence>
<evidence type="ECO:0000256" key="1">
    <source>
        <dbReference type="ARBA" id="ARBA00022729"/>
    </source>
</evidence>
<dbReference type="RefSeq" id="WP_221979394.1">
    <property type="nucleotide sequence ID" value="NZ_JAAXQQ010000004.1"/>
</dbReference>
<dbReference type="SUPFAM" id="SSF53850">
    <property type="entry name" value="Periplasmic binding protein-like II"/>
    <property type="match status" value="1"/>
</dbReference>
<comment type="caution">
    <text evidence="3">The sequence shown here is derived from an EMBL/GenBank/DDBJ whole genome shotgun (WGS) entry which is preliminary data.</text>
</comment>